<dbReference type="Pfam" id="PF04286">
    <property type="entry name" value="DUF445"/>
    <property type="match status" value="1"/>
</dbReference>
<proteinExistence type="inferred from homology"/>
<name>A0A845QWA0_9CLOT</name>
<feature type="transmembrane region" description="Helical" evidence="6">
    <location>
        <begin position="180"/>
        <end position="200"/>
    </location>
</feature>
<dbReference type="GO" id="GO:0012505">
    <property type="term" value="C:endomembrane system"/>
    <property type="evidence" value="ECO:0007669"/>
    <property type="project" value="UniProtKB-SubCell"/>
</dbReference>
<dbReference type="OrthoDB" id="9787430at2"/>
<sequence length="201" mass="22892">MAILEILTMMIIGGTIGWLTNIVAIKLLFRPLYPINIPIINFKIQGLIPKRKDEVAKSIGLVVEEELLSIHEIIDRVIEEDDIYKIKIKIMQKVNEIVDKKMPSIIPSTVKKMILSYVNDFIAKEGDKTIKELIDEMIDKTIEKVKISEIVEDKINNYEIQKVEEIIISIAKKELKHIEILGGILGLLIGAIQGILVFFVF</sequence>
<feature type="transmembrane region" description="Helical" evidence="6">
    <location>
        <begin position="6"/>
        <end position="29"/>
    </location>
</feature>
<keyword evidence="4 6" id="KW-1133">Transmembrane helix</keyword>
<dbReference type="RefSeq" id="WP_160195949.1">
    <property type="nucleotide sequence ID" value="NZ_QXXA01000001.1"/>
</dbReference>
<organism evidence="7 8">
    <name type="scientific">Senegalia massiliensis</name>
    <dbReference type="NCBI Taxonomy" id="1720316"/>
    <lineage>
        <taxon>Bacteria</taxon>
        <taxon>Bacillati</taxon>
        <taxon>Bacillota</taxon>
        <taxon>Clostridia</taxon>
        <taxon>Eubacteriales</taxon>
        <taxon>Clostridiaceae</taxon>
        <taxon>Senegalia</taxon>
    </lineage>
</organism>
<protein>
    <submittedName>
        <fullName evidence="7">DUF445 family protein</fullName>
    </submittedName>
</protein>
<evidence type="ECO:0000256" key="6">
    <source>
        <dbReference type="SAM" id="Phobius"/>
    </source>
</evidence>
<dbReference type="PANTHER" id="PTHR35791">
    <property type="entry name" value="UPF0754 MEMBRANE PROTEIN YHEB"/>
    <property type="match status" value="1"/>
</dbReference>
<keyword evidence="5 6" id="KW-0472">Membrane</keyword>
<dbReference type="InterPro" id="IPR007383">
    <property type="entry name" value="DUF445"/>
</dbReference>
<dbReference type="AlphaFoldDB" id="A0A845QWA0"/>
<evidence type="ECO:0000313" key="8">
    <source>
        <dbReference type="Proteomes" id="UP000467132"/>
    </source>
</evidence>
<dbReference type="Proteomes" id="UP000467132">
    <property type="component" value="Unassembled WGS sequence"/>
</dbReference>
<dbReference type="PANTHER" id="PTHR35791:SF1">
    <property type="entry name" value="UPF0754 MEMBRANE PROTEIN YHEB"/>
    <property type="match status" value="1"/>
</dbReference>
<evidence type="ECO:0000256" key="5">
    <source>
        <dbReference type="ARBA" id="ARBA00023136"/>
    </source>
</evidence>
<evidence type="ECO:0000256" key="2">
    <source>
        <dbReference type="ARBA" id="ARBA00008053"/>
    </source>
</evidence>
<evidence type="ECO:0000256" key="4">
    <source>
        <dbReference type="ARBA" id="ARBA00022989"/>
    </source>
</evidence>
<evidence type="ECO:0000256" key="3">
    <source>
        <dbReference type="ARBA" id="ARBA00022692"/>
    </source>
</evidence>
<reference evidence="7 8" key="1">
    <citation type="submission" date="2018-08" db="EMBL/GenBank/DDBJ databases">
        <title>Murine metabolic-syndrome-specific gut microbial biobank.</title>
        <authorList>
            <person name="Liu C."/>
        </authorList>
    </citation>
    <scope>NUCLEOTIDE SEQUENCE [LARGE SCALE GENOMIC DNA]</scope>
    <source>
        <strain evidence="7 8">583</strain>
    </source>
</reference>
<keyword evidence="8" id="KW-1185">Reference proteome</keyword>
<comment type="similarity">
    <text evidence="2">Belongs to the UPF0754 family.</text>
</comment>
<dbReference type="EMBL" id="QXXA01000001">
    <property type="protein sequence ID" value="NBI05442.1"/>
    <property type="molecule type" value="Genomic_DNA"/>
</dbReference>
<evidence type="ECO:0000313" key="7">
    <source>
        <dbReference type="EMBL" id="NBI05442.1"/>
    </source>
</evidence>
<comment type="subcellular location">
    <subcellularLocation>
        <location evidence="1">Endomembrane system</location>
    </subcellularLocation>
</comment>
<comment type="caution">
    <text evidence="7">The sequence shown here is derived from an EMBL/GenBank/DDBJ whole genome shotgun (WGS) entry which is preliminary data.</text>
</comment>
<evidence type="ECO:0000256" key="1">
    <source>
        <dbReference type="ARBA" id="ARBA00004308"/>
    </source>
</evidence>
<gene>
    <name evidence="7" type="ORF">D3Z33_01060</name>
</gene>
<accession>A0A845QWA0</accession>
<keyword evidence="3 6" id="KW-0812">Transmembrane</keyword>